<organism evidence="6 7">
    <name type="scientific">Candidatus Polarisedimenticola svalbardensis</name>
    <dbReference type="NCBI Taxonomy" id="2886004"/>
    <lineage>
        <taxon>Bacteria</taxon>
        <taxon>Pseudomonadati</taxon>
        <taxon>Acidobacteriota</taxon>
        <taxon>Candidatus Polarisedimenticolia</taxon>
        <taxon>Candidatus Polarisedimenticolales</taxon>
        <taxon>Candidatus Polarisedimenticolaceae</taxon>
        <taxon>Candidatus Polarisedimenticola</taxon>
    </lineage>
</organism>
<feature type="transmembrane region" description="Helical" evidence="5">
    <location>
        <begin position="86"/>
        <end position="105"/>
    </location>
</feature>
<feature type="transmembrane region" description="Helical" evidence="5">
    <location>
        <begin position="58"/>
        <end position="80"/>
    </location>
</feature>
<evidence type="ECO:0000313" key="6">
    <source>
        <dbReference type="EMBL" id="MBD3869491.1"/>
    </source>
</evidence>
<evidence type="ECO:0000256" key="1">
    <source>
        <dbReference type="ARBA" id="ARBA00004141"/>
    </source>
</evidence>
<keyword evidence="2 5" id="KW-0812">Transmembrane</keyword>
<gene>
    <name evidence="6" type="ORF">IFK94_15320</name>
</gene>
<evidence type="ECO:0000256" key="5">
    <source>
        <dbReference type="SAM" id="Phobius"/>
    </source>
</evidence>
<proteinExistence type="predicted"/>
<reference evidence="6 7" key="1">
    <citation type="submission" date="2020-08" db="EMBL/GenBank/DDBJ databases">
        <title>Acidobacteriota in marine sediments use diverse sulfur dissimilation pathways.</title>
        <authorList>
            <person name="Wasmund K."/>
        </authorList>
    </citation>
    <scope>NUCLEOTIDE SEQUENCE [LARGE SCALE GENOMIC DNA]</scope>
    <source>
        <strain evidence="6">MAG AM4</strain>
    </source>
</reference>
<sequence>METETTTVIGPNERGLAAFTHLSGLAGYIIPLGGVVVPIIIMVVKSDSKVISTIAKQAVWLNVAVFLAIALSAILMLTVILIPVVIVFWILLGLAAVALPVIGALKANDGVYYRYPWIGLNL</sequence>
<dbReference type="EMBL" id="JACXWD010000098">
    <property type="protein sequence ID" value="MBD3869491.1"/>
    <property type="molecule type" value="Genomic_DNA"/>
</dbReference>
<keyword evidence="4 5" id="KW-0472">Membrane</keyword>
<feature type="transmembrane region" description="Helical" evidence="5">
    <location>
        <begin position="25"/>
        <end position="46"/>
    </location>
</feature>
<dbReference type="AlphaFoldDB" id="A0A8J6YA81"/>
<dbReference type="Pfam" id="PF09685">
    <property type="entry name" value="MamF_MmsF"/>
    <property type="match status" value="1"/>
</dbReference>
<accession>A0A8J6YA81</accession>
<comment type="subcellular location">
    <subcellularLocation>
        <location evidence="1">Membrane</location>
        <topology evidence="1">Multi-pass membrane protein</topology>
    </subcellularLocation>
</comment>
<dbReference type="Proteomes" id="UP000648239">
    <property type="component" value="Unassembled WGS sequence"/>
</dbReference>
<protein>
    <submittedName>
        <fullName evidence="6">DUF4870 domain-containing protein</fullName>
    </submittedName>
</protein>
<evidence type="ECO:0000256" key="3">
    <source>
        <dbReference type="ARBA" id="ARBA00022989"/>
    </source>
</evidence>
<dbReference type="InterPro" id="IPR019109">
    <property type="entry name" value="MamF_MmsF"/>
</dbReference>
<evidence type="ECO:0000256" key="2">
    <source>
        <dbReference type="ARBA" id="ARBA00022692"/>
    </source>
</evidence>
<evidence type="ECO:0000256" key="4">
    <source>
        <dbReference type="ARBA" id="ARBA00023136"/>
    </source>
</evidence>
<comment type="caution">
    <text evidence="6">The sequence shown here is derived from an EMBL/GenBank/DDBJ whole genome shotgun (WGS) entry which is preliminary data.</text>
</comment>
<keyword evidence="3 5" id="KW-1133">Transmembrane helix</keyword>
<evidence type="ECO:0000313" key="7">
    <source>
        <dbReference type="Proteomes" id="UP000648239"/>
    </source>
</evidence>
<name>A0A8J6YA81_9BACT</name>